<dbReference type="Proteomes" id="UP001408356">
    <property type="component" value="Unassembled WGS sequence"/>
</dbReference>
<sequence>MENAAANGGVLIDADGNILPESPSEDEPRSLDGNSTSVLAA</sequence>
<comment type="caution">
    <text evidence="2">The sequence shown here is derived from an EMBL/GenBank/DDBJ whole genome shotgun (WGS) entry which is preliminary data.</text>
</comment>
<accession>A0ABR2UWI6</accession>
<evidence type="ECO:0000313" key="3">
    <source>
        <dbReference type="Proteomes" id="UP001408356"/>
    </source>
</evidence>
<reference evidence="2 3" key="1">
    <citation type="journal article" date="2024" name="J. Plant Pathol.">
        <title>Sequence and assembly of the genome of Seiridium unicorne, isolate CBS 538.82, causal agent of cypress canker disease.</title>
        <authorList>
            <person name="Scali E."/>
            <person name="Rocca G.D."/>
            <person name="Danti R."/>
            <person name="Garbelotto M."/>
            <person name="Barberini S."/>
            <person name="Baroncelli R."/>
            <person name="Emiliani G."/>
        </authorList>
    </citation>
    <scope>NUCLEOTIDE SEQUENCE [LARGE SCALE GENOMIC DNA]</scope>
    <source>
        <strain evidence="2 3">BM-138-508</strain>
    </source>
</reference>
<gene>
    <name evidence="2" type="ORF">SUNI508_07708</name>
</gene>
<organism evidence="2 3">
    <name type="scientific">Seiridium unicorne</name>
    <dbReference type="NCBI Taxonomy" id="138068"/>
    <lineage>
        <taxon>Eukaryota</taxon>
        <taxon>Fungi</taxon>
        <taxon>Dikarya</taxon>
        <taxon>Ascomycota</taxon>
        <taxon>Pezizomycotina</taxon>
        <taxon>Sordariomycetes</taxon>
        <taxon>Xylariomycetidae</taxon>
        <taxon>Amphisphaeriales</taxon>
        <taxon>Sporocadaceae</taxon>
        <taxon>Seiridium</taxon>
    </lineage>
</organism>
<evidence type="ECO:0000313" key="2">
    <source>
        <dbReference type="EMBL" id="KAK9418936.1"/>
    </source>
</evidence>
<evidence type="ECO:0000256" key="1">
    <source>
        <dbReference type="SAM" id="MobiDB-lite"/>
    </source>
</evidence>
<name>A0ABR2UWI6_9PEZI</name>
<feature type="compositionally biased region" description="Polar residues" evidence="1">
    <location>
        <begin position="32"/>
        <end position="41"/>
    </location>
</feature>
<dbReference type="EMBL" id="JARVKF010000342">
    <property type="protein sequence ID" value="KAK9418936.1"/>
    <property type="molecule type" value="Genomic_DNA"/>
</dbReference>
<feature type="region of interest" description="Disordered" evidence="1">
    <location>
        <begin position="1"/>
        <end position="41"/>
    </location>
</feature>
<proteinExistence type="predicted"/>
<protein>
    <submittedName>
        <fullName evidence="2">Uncharacterized protein</fullName>
    </submittedName>
</protein>
<keyword evidence="3" id="KW-1185">Reference proteome</keyword>